<accession>A0AC34RIC2</accession>
<dbReference type="WBParaSite" id="JU765_v2.g7201.t1">
    <property type="protein sequence ID" value="JU765_v2.g7201.t1"/>
    <property type="gene ID" value="JU765_v2.g7201"/>
</dbReference>
<evidence type="ECO:0000313" key="2">
    <source>
        <dbReference type="WBParaSite" id="JU765_v2.g7201.t1"/>
    </source>
</evidence>
<reference evidence="2" key="1">
    <citation type="submission" date="2022-11" db="UniProtKB">
        <authorList>
            <consortium name="WormBaseParasite"/>
        </authorList>
    </citation>
    <scope>IDENTIFICATION</scope>
</reference>
<organism evidence="1 2">
    <name type="scientific">Panagrolaimus sp. JU765</name>
    <dbReference type="NCBI Taxonomy" id="591449"/>
    <lineage>
        <taxon>Eukaryota</taxon>
        <taxon>Metazoa</taxon>
        <taxon>Ecdysozoa</taxon>
        <taxon>Nematoda</taxon>
        <taxon>Chromadorea</taxon>
        <taxon>Rhabditida</taxon>
        <taxon>Tylenchina</taxon>
        <taxon>Panagrolaimomorpha</taxon>
        <taxon>Panagrolaimoidea</taxon>
        <taxon>Panagrolaimidae</taxon>
        <taxon>Panagrolaimus</taxon>
    </lineage>
</organism>
<dbReference type="Proteomes" id="UP000887576">
    <property type="component" value="Unplaced"/>
</dbReference>
<name>A0AC34RIC2_9BILA</name>
<sequence>MGSRIRSASSVPVGALTEADFNKAFEDTKPTQVKTTKEFLAKLEECNKTLLNASVDWNRKSVTLSQLRGLLKADIPNPVNLMIENGSLWERCLVEGMKELRSTLSRDYCITVAYFAKCMGANFFKQTNLLLENLMNLSQNSARIMSSSAIMAAEFIAKYVQNPKLVNAVSAFTTSKAVAIRRNVVTMCKQILVYWSSDLIESQNVTKILMEIVKSGCCDADLQCRQLAKEAYFSLAEKFPDQANIVYESLDPQKQKMINDVYRSAASSTHSIVHERLDNAMGQRLQAQQNQFLTNRSHSDVHFRHNVNKTPLKPNIHIPKGRAKSPVRMTPLKPRTTPAKLPTNGYAATSTLRNIRPTNGNAESVSQNPVASVFGPMKPISRMQYNPPTMLGRAPATPASRVMRAPLTKTPMGIKPNIRPPTVVQASVSSIPISLSEQVPRKEINPDVPDLSEITISGEKYVENTFNEIITDLTEVVRKITSNMDNYVPALTAVFSSIKKLIVQKDEISINNRHWLPILLLLSKVFRQAHVPADFRIEALDCAKNIIEMDPLCLGDKHEFLIIGILEAFDRKNIALYRAAEDCALAVIKPMSVNQAKDLLLPLIEPGTEGDDIKPEAIAGAVKLLTASVKEAKLQVVNDLFNEISPQILNCFNHPEPIVRRAVVMYYVSIAKIIGLERVTSKLPTGVVKLVNVYYDKVNQHSLV</sequence>
<proteinExistence type="predicted"/>
<evidence type="ECO:0000313" key="1">
    <source>
        <dbReference type="Proteomes" id="UP000887576"/>
    </source>
</evidence>
<protein>
    <submittedName>
        <fullName evidence="2">CLASP N-terminal domain-containing protein</fullName>
    </submittedName>
</protein>